<feature type="region of interest" description="Disordered" evidence="1">
    <location>
        <begin position="132"/>
        <end position="152"/>
    </location>
</feature>
<dbReference type="HOGENOM" id="CLU_771716_0_0_1"/>
<proteinExistence type="predicted"/>
<evidence type="ECO:0000313" key="3">
    <source>
        <dbReference type="Proteomes" id="UP000027222"/>
    </source>
</evidence>
<dbReference type="AlphaFoldDB" id="A0A067S669"/>
<evidence type="ECO:0000256" key="1">
    <source>
        <dbReference type="SAM" id="MobiDB-lite"/>
    </source>
</evidence>
<dbReference type="EMBL" id="KL142424">
    <property type="protein sequence ID" value="KDR66350.1"/>
    <property type="molecule type" value="Genomic_DNA"/>
</dbReference>
<gene>
    <name evidence="2" type="ORF">GALMADRAFT_217077</name>
</gene>
<dbReference type="Proteomes" id="UP000027222">
    <property type="component" value="Unassembled WGS sequence"/>
</dbReference>
<organism evidence="2 3">
    <name type="scientific">Galerina marginata (strain CBS 339.88)</name>
    <dbReference type="NCBI Taxonomy" id="685588"/>
    <lineage>
        <taxon>Eukaryota</taxon>
        <taxon>Fungi</taxon>
        <taxon>Dikarya</taxon>
        <taxon>Basidiomycota</taxon>
        <taxon>Agaricomycotina</taxon>
        <taxon>Agaricomycetes</taxon>
        <taxon>Agaricomycetidae</taxon>
        <taxon>Agaricales</taxon>
        <taxon>Agaricineae</taxon>
        <taxon>Strophariaceae</taxon>
        <taxon>Galerina</taxon>
    </lineage>
</organism>
<reference evidence="3" key="1">
    <citation type="journal article" date="2014" name="Proc. Natl. Acad. Sci. U.S.A.">
        <title>Extensive sampling of basidiomycete genomes demonstrates inadequacy of the white-rot/brown-rot paradigm for wood decay fungi.</title>
        <authorList>
            <person name="Riley R."/>
            <person name="Salamov A.A."/>
            <person name="Brown D.W."/>
            <person name="Nagy L.G."/>
            <person name="Floudas D."/>
            <person name="Held B.W."/>
            <person name="Levasseur A."/>
            <person name="Lombard V."/>
            <person name="Morin E."/>
            <person name="Otillar R."/>
            <person name="Lindquist E.A."/>
            <person name="Sun H."/>
            <person name="LaButti K.M."/>
            <person name="Schmutz J."/>
            <person name="Jabbour D."/>
            <person name="Luo H."/>
            <person name="Baker S.E."/>
            <person name="Pisabarro A.G."/>
            <person name="Walton J.D."/>
            <person name="Blanchette R.A."/>
            <person name="Henrissat B."/>
            <person name="Martin F."/>
            <person name="Cullen D."/>
            <person name="Hibbett D.S."/>
            <person name="Grigoriev I.V."/>
        </authorList>
    </citation>
    <scope>NUCLEOTIDE SEQUENCE [LARGE SCALE GENOMIC DNA]</scope>
    <source>
        <strain evidence="3">CBS 339.88</strain>
    </source>
</reference>
<protein>
    <submittedName>
        <fullName evidence="2">Uncharacterized protein</fullName>
    </submittedName>
</protein>
<name>A0A067S669_GALM3</name>
<sequence>MERKNMGKKERKDLKFMRRQRRLSSSHGTQSFIEIIIKLTVPEYPGAFGTLLLKPVQNTTWLIRNVRSEPSSFERDISFVGSWVLCGAGNGGGGPDVQLEGVGMGFEPIASWVGRWVLGRGEEGERNFNGAASRDIQPIPPCSDKQNPQSGISVQEGDKAFEVRVYDMGFPVLQVAAGRNMRLISGSGCCSTTRIFALPNRAVKKARTVSLEKMRMSHMIASSRARTCRTAIEVGETEVKGDGKRRTQNSDLSPVETRVLKKITPSGPLKAAVVKQNALGGGLKLVDQHSHITHTFTDRAPLGIRFSMFLVPILDDLIALHEGDHDWCRQKFGRKRFANISTAIMWWFDAYNILWKGRH</sequence>
<accession>A0A067S669</accession>
<keyword evidence="3" id="KW-1185">Reference proteome</keyword>
<evidence type="ECO:0000313" key="2">
    <source>
        <dbReference type="EMBL" id="KDR66350.1"/>
    </source>
</evidence>